<dbReference type="InterPro" id="IPR007007">
    <property type="entry name" value="Ninjurin"/>
</dbReference>
<dbReference type="AlphaFoldDB" id="A0A3B3RL70"/>
<dbReference type="GO" id="GO:0007155">
    <property type="term" value="P:cell adhesion"/>
    <property type="evidence" value="ECO:0007669"/>
    <property type="project" value="UniProtKB-KW"/>
</dbReference>
<evidence type="ECO:0000313" key="9">
    <source>
        <dbReference type="Proteomes" id="UP000261540"/>
    </source>
</evidence>
<dbReference type="Ensembl" id="ENSPKIT00000036194.1">
    <property type="protein sequence ID" value="ENSPKIP00000019347.1"/>
    <property type="gene ID" value="ENSPKIG00000004529.1"/>
</dbReference>
<dbReference type="PANTHER" id="PTHR12316:SF17">
    <property type="entry name" value="NINJURIN C, ISOFORM D"/>
    <property type="match status" value="1"/>
</dbReference>
<evidence type="ECO:0000256" key="4">
    <source>
        <dbReference type="ARBA" id="ARBA00022889"/>
    </source>
</evidence>
<reference evidence="8" key="1">
    <citation type="submission" date="2025-08" db="UniProtKB">
        <authorList>
            <consortium name="Ensembl"/>
        </authorList>
    </citation>
    <scope>IDENTIFICATION</scope>
</reference>
<keyword evidence="5 7" id="KW-1133">Transmembrane helix</keyword>
<sequence>MEVMEMNGELETLRDEAHRRPQQQAGPLNMNHYANKKSAAESMLDVALLMANASQLKTVMEEGSDFTFYYALIGLISISLALQILVGILLIFIGEQYLFAKMLLTVQCSTRTYHSLYYSTPHSPQYGQLTVNHCLSPPCHCGKRWDTRVPLQPSHIEESCENLLMYLSNSGTCSVKSMSFCKSDSWCPPSLPNYSLF</sequence>
<protein>
    <submittedName>
        <fullName evidence="8">Ninjurin-1-like</fullName>
    </submittedName>
</protein>
<dbReference type="GO" id="GO:0042246">
    <property type="term" value="P:tissue regeneration"/>
    <property type="evidence" value="ECO:0007669"/>
    <property type="project" value="InterPro"/>
</dbReference>
<keyword evidence="3 7" id="KW-0812">Transmembrane</keyword>
<evidence type="ECO:0000256" key="1">
    <source>
        <dbReference type="ARBA" id="ARBA00004141"/>
    </source>
</evidence>
<evidence type="ECO:0000313" key="8">
    <source>
        <dbReference type="Ensembl" id="ENSPKIP00000019347.1"/>
    </source>
</evidence>
<accession>A0A3B3RL70</accession>
<dbReference type="GeneTree" id="ENSGT00940000158219"/>
<reference evidence="8" key="2">
    <citation type="submission" date="2025-09" db="UniProtKB">
        <authorList>
            <consortium name="Ensembl"/>
        </authorList>
    </citation>
    <scope>IDENTIFICATION</scope>
</reference>
<organism evidence="8 9">
    <name type="scientific">Paramormyrops kingsleyae</name>
    <dbReference type="NCBI Taxonomy" id="1676925"/>
    <lineage>
        <taxon>Eukaryota</taxon>
        <taxon>Metazoa</taxon>
        <taxon>Chordata</taxon>
        <taxon>Craniata</taxon>
        <taxon>Vertebrata</taxon>
        <taxon>Euteleostomi</taxon>
        <taxon>Actinopterygii</taxon>
        <taxon>Neopterygii</taxon>
        <taxon>Teleostei</taxon>
        <taxon>Osteoglossocephala</taxon>
        <taxon>Osteoglossomorpha</taxon>
        <taxon>Osteoglossiformes</taxon>
        <taxon>Mormyridae</taxon>
        <taxon>Paramormyrops</taxon>
    </lineage>
</organism>
<comment type="subcellular location">
    <subcellularLocation>
        <location evidence="1">Membrane</location>
        <topology evidence="1">Multi-pass membrane protein</topology>
    </subcellularLocation>
</comment>
<evidence type="ECO:0000256" key="7">
    <source>
        <dbReference type="SAM" id="Phobius"/>
    </source>
</evidence>
<feature type="transmembrane region" description="Helical" evidence="7">
    <location>
        <begin position="68"/>
        <end position="93"/>
    </location>
</feature>
<evidence type="ECO:0000256" key="2">
    <source>
        <dbReference type="ARBA" id="ARBA00008141"/>
    </source>
</evidence>
<keyword evidence="4" id="KW-0130">Cell adhesion</keyword>
<evidence type="ECO:0000256" key="5">
    <source>
        <dbReference type="ARBA" id="ARBA00022989"/>
    </source>
</evidence>
<dbReference type="Proteomes" id="UP000261540">
    <property type="component" value="Unplaced"/>
</dbReference>
<dbReference type="Pfam" id="PF04923">
    <property type="entry name" value="Ninjurin"/>
    <property type="match status" value="1"/>
</dbReference>
<keyword evidence="9" id="KW-1185">Reference proteome</keyword>
<dbReference type="PANTHER" id="PTHR12316">
    <property type="entry name" value="NINJURIN-RELATED"/>
    <property type="match status" value="1"/>
</dbReference>
<keyword evidence="6 7" id="KW-0472">Membrane</keyword>
<comment type="similarity">
    <text evidence="2">Belongs to the ninjurin family.</text>
</comment>
<dbReference type="STRING" id="1676925.ENSPKIP00000019347"/>
<evidence type="ECO:0000256" key="6">
    <source>
        <dbReference type="ARBA" id="ARBA00023136"/>
    </source>
</evidence>
<name>A0A3B3RL70_9TELE</name>
<dbReference type="GO" id="GO:0016020">
    <property type="term" value="C:membrane"/>
    <property type="evidence" value="ECO:0007669"/>
    <property type="project" value="UniProtKB-SubCell"/>
</dbReference>
<proteinExistence type="inferred from homology"/>
<evidence type="ECO:0000256" key="3">
    <source>
        <dbReference type="ARBA" id="ARBA00022692"/>
    </source>
</evidence>